<dbReference type="Proteomes" id="UP000829196">
    <property type="component" value="Unassembled WGS sequence"/>
</dbReference>
<evidence type="ECO:0000313" key="2">
    <source>
        <dbReference type="Proteomes" id="UP000829196"/>
    </source>
</evidence>
<accession>A0A8T3BFW3</accession>
<dbReference type="PANTHER" id="PTHR45835">
    <property type="entry name" value="YALI0A06105P"/>
    <property type="match status" value="1"/>
</dbReference>
<dbReference type="InterPro" id="IPR012337">
    <property type="entry name" value="RNaseH-like_sf"/>
</dbReference>
<sequence>MHKDVEEMVSISEVGQRNKYLAMSLGGLLQPLALLGRVWEDISMDFIDWLSRSEGFTVILVVVNRLSKYAHFIPLRHPYTVVTIISAFIREVVRLHGLGTRGDNIRQG</sequence>
<dbReference type="SMR" id="A0A8T3BFW3"/>
<dbReference type="InterPro" id="IPR036397">
    <property type="entry name" value="RNaseH_sf"/>
</dbReference>
<dbReference type="Gene3D" id="3.30.420.10">
    <property type="entry name" value="Ribonuclease H-like superfamily/Ribonuclease H"/>
    <property type="match status" value="1"/>
</dbReference>
<proteinExistence type="predicted"/>
<protein>
    <submittedName>
        <fullName evidence="1">Uncharacterized protein</fullName>
    </submittedName>
</protein>
<dbReference type="GO" id="GO:0003676">
    <property type="term" value="F:nucleic acid binding"/>
    <property type="evidence" value="ECO:0007669"/>
    <property type="project" value="InterPro"/>
</dbReference>
<comment type="caution">
    <text evidence="1">The sequence shown here is derived from an EMBL/GenBank/DDBJ whole genome shotgun (WGS) entry which is preliminary data.</text>
</comment>
<dbReference type="SUPFAM" id="SSF53098">
    <property type="entry name" value="Ribonuclease H-like"/>
    <property type="match status" value="1"/>
</dbReference>
<dbReference type="EMBL" id="JAGYWB010000009">
    <property type="protein sequence ID" value="KAI0511284.1"/>
    <property type="molecule type" value="Genomic_DNA"/>
</dbReference>
<evidence type="ECO:0000313" key="1">
    <source>
        <dbReference type="EMBL" id="KAI0511284.1"/>
    </source>
</evidence>
<gene>
    <name evidence="1" type="ORF">KFK09_011909</name>
</gene>
<dbReference type="OrthoDB" id="166633at2759"/>
<reference evidence="1" key="1">
    <citation type="journal article" date="2022" name="Front. Genet.">
        <title>Chromosome-Scale Assembly of the Dendrobium nobile Genome Provides Insights Into the Molecular Mechanism of the Biosynthesis of the Medicinal Active Ingredient of Dendrobium.</title>
        <authorList>
            <person name="Xu Q."/>
            <person name="Niu S.-C."/>
            <person name="Li K.-L."/>
            <person name="Zheng P.-J."/>
            <person name="Zhang X.-J."/>
            <person name="Jia Y."/>
            <person name="Liu Y."/>
            <person name="Niu Y.-X."/>
            <person name="Yu L.-H."/>
            <person name="Chen D.-F."/>
            <person name="Zhang G.-Q."/>
        </authorList>
    </citation>
    <scope>NUCLEOTIDE SEQUENCE</scope>
    <source>
        <tissue evidence="1">Leaf</tissue>
    </source>
</reference>
<dbReference type="PANTHER" id="PTHR45835:SF99">
    <property type="entry name" value="CHROMO DOMAIN-CONTAINING PROTEIN-RELATED"/>
    <property type="match status" value="1"/>
</dbReference>
<organism evidence="1 2">
    <name type="scientific">Dendrobium nobile</name>
    <name type="common">Orchid</name>
    <dbReference type="NCBI Taxonomy" id="94219"/>
    <lineage>
        <taxon>Eukaryota</taxon>
        <taxon>Viridiplantae</taxon>
        <taxon>Streptophyta</taxon>
        <taxon>Embryophyta</taxon>
        <taxon>Tracheophyta</taxon>
        <taxon>Spermatophyta</taxon>
        <taxon>Magnoliopsida</taxon>
        <taxon>Liliopsida</taxon>
        <taxon>Asparagales</taxon>
        <taxon>Orchidaceae</taxon>
        <taxon>Epidendroideae</taxon>
        <taxon>Malaxideae</taxon>
        <taxon>Dendrobiinae</taxon>
        <taxon>Dendrobium</taxon>
    </lineage>
</organism>
<dbReference type="AlphaFoldDB" id="A0A8T3BFW3"/>
<keyword evidence="2" id="KW-1185">Reference proteome</keyword>
<name>A0A8T3BFW3_DENNO</name>